<evidence type="ECO:0000313" key="1">
    <source>
        <dbReference type="EMBL" id="KFM28888.1"/>
    </source>
</evidence>
<name>A0A087ST34_AUXPR</name>
<sequence>MMLSMSLTIRDTTNHAGCQKTSERGTQNRARAREYVSVGVLPLSMLPECLI</sequence>
<dbReference type="EMBL" id="KL662184">
    <property type="protein sequence ID" value="KFM28888.1"/>
    <property type="molecule type" value="Genomic_DNA"/>
</dbReference>
<dbReference type="AlphaFoldDB" id="A0A087ST34"/>
<reference evidence="1 2" key="1">
    <citation type="journal article" date="2014" name="BMC Genomics">
        <title>Oil accumulation mechanisms of the oleaginous microalga Chlorella protothecoides revealed through its genome, transcriptomes, and proteomes.</title>
        <authorList>
            <person name="Gao C."/>
            <person name="Wang Y."/>
            <person name="Shen Y."/>
            <person name="Yan D."/>
            <person name="He X."/>
            <person name="Dai J."/>
            <person name="Wu Q."/>
        </authorList>
    </citation>
    <scope>NUCLEOTIDE SEQUENCE [LARGE SCALE GENOMIC DNA]</scope>
    <source>
        <strain evidence="1 2">0710</strain>
    </source>
</reference>
<protein>
    <submittedName>
        <fullName evidence="1">Uncharacterized protein</fullName>
    </submittedName>
</protein>
<gene>
    <name evidence="1" type="ORF">F751_4052</name>
</gene>
<accession>A0A087ST34</accession>
<organism evidence="1 2">
    <name type="scientific">Auxenochlorella protothecoides</name>
    <name type="common">Green microalga</name>
    <name type="synonym">Chlorella protothecoides</name>
    <dbReference type="NCBI Taxonomy" id="3075"/>
    <lineage>
        <taxon>Eukaryota</taxon>
        <taxon>Viridiplantae</taxon>
        <taxon>Chlorophyta</taxon>
        <taxon>core chlorophytes</taxon>
        <taxon>Trebouxiophyceae</taxon>
        <taxon>Chlorellales</taxon>
        <taxon>Chlorellaceae</taxon>
        <taxon>Auxenochlorella</taxon>
    </lineage>
</organism>
<dbReference type="RefSeq" id="XP_011401937.1">
    <property type="nucleotide sequence ID" value="XM_011403635.1"/>
</dbReference>
<dbReference type="KEGG" id="apro:F751_4052"/>
<proteinExistence type="predicted"/>
<evidence type="ECO:0000313" key="2">
    <source>
        <dbReference type="Proteomes" id="UP000028924"/>
    </source>
</evidence>
<dbReference type="Proteomes" id="UP000028924">
    <property type="component" value="Unassembled WGS sequence"/>
</dbReference>
<dbReference type="GeneID" id="23615443"/>
<keyword evidence="2" id="KW-1185">Reference proteome</keyword>